<dbReference type="Proteomes" id="UP000239388">
    <property type="component" value="Unassembled WGS sequence"/>
</dbReference>
<dbReference type="RefSeq" id="WP_105358433.1">
    <property type="nucleotide sequence ID" value="NZ_PUIB01000025.1"/>
</dbReference>
<dbReference type="Pfam" id="PF14022">
    <property type="entry name" value="DUF4238"/>
    <property type="match status" value="1"/>
</dbReference>
<gene>
    <name evidence="1" type="ORF">C5Y98_24825</name>
</gene>
<reference evidence="1 2" key="1">
    <citation type="submission" date="2018-02" db="EMBL/GenBank/DDBJ databases">
        <title>Comparative genomes isolates from brazilian mangrove.</title>
        <authorList>
            <person name="Araujo J.E."/>
            <person name="Taketani R.G."/>
            <person name="Silva M.C.P."/>
            <person name="Loureco M.V."/>
            <person name="Andreote F.D."/>
        </authorList>
    </citation>
    <scope>NUCLEOTIDE SEQUENCE [LARGE SCALE GENOMIC DNA]</scope>
    <source>
        <strain evidence="1 2">NAP PRIS-MGV</strain>
    </source>
</reference>
<proteinExistence type="predicted"/>
<sequence>MRILAGPKNHHFVPQYYFRLFTGGQRHICAYLTQHKCVIPRAPIKGQCARHKFYGSAEIENHFSLLEGLHASALQTLVKAAENDNIHEFTWEHFPWLLQAIVFQRARTMLEVEKTFPVLEGMMLKMFKEHLLHTLSPEDIEEYVGPIERGEVRIFEDPTATVLRQISVALESASLLVDLQPRLIRNHSDYPFVFSDSPVVFYNLYYQYITDRGVLGLQTPGLMIFYPLTPRLQLLMIDPAVYTGSIANGPFCDIVDRSDVSHLNALQMHHSNSAIYFAHMGDAEYVEELYKAHAPQITKPQAEFRVCQNLLVNGEPFDEEIMHTFEPQLNHMLSLSFLDCKPVMPEEFSFRHRSPEIVEEHDRLHPPGLEVDE</sequence>
<comment type="caution">
    <text evidence="1">The sequence shown here is derived from an EMBL/GenBank/DDBJ whole genome shotgun (WGS) entry which is preliminary data.</text>
</comment>
<evidence type="ECO:0000313" key="2">
    <source>
        <dbReference type="Proteomes" id="UP000239388"/>
    </source>
</evidence>
<accession>A0A2S8F7J4</accession>
<dbReference type="InterPro" id="IPR025332">
    <property type="entry name" value="DUF4238"/>
</dbReference>
<protein>
    <recommendedName>
        <fullName evidence="3">DUF4238 domain-containing protein</fullName>
    </recommendedName>
</protein>
<evidence type="ECO:0000313" key="1">
    <source>
        <dbReference type="EMBL" id="PQO28132.1"/>
    </source>
</evidence>
<organism evidence="1 2">
    <name type="scientific">Blastopirellula marina</name>
    <dbReference type="NCBI Taxonomy" id="124"/>
    <lineage>
        <taxon>Bacteria</taxon>
        <taxon>Pseudomonadati</taxon>
        <taxon>Planctomycetota</taxon>
        <taxon>Planctomycetia</taxon>
        <taxon>Pirellulales</taxon>
        <taxon>Pirellulaceae</taxon>
        <taxon>Blastopirellula</taxon>
    </lineage>
</organism>
<dbReference type="OrthoDB" id="669645at2"/>
<evidence type="ECO:0008006" key="3">
    <source>
        <dbReference type="Google" id="ProtNLM"/>
    </source>
</evidence>
<name>A0A2S8F7J4_9BACT</name>
<dbReference type="AlphaFoldDB" id="A0A2S8F7J4"/>
<dbReference type="EMBL" id="PUIB01000025">
    <property type="protein sequence ID" value="PQO28132.1"/>
    <property type="molecule type" value="Genomic_DNA"/>
</dbReference>